<dbReference type="PROSITE" id="PS50405">
    <property type="entry name" value="GST_CTER"/>
    <property type="match status" value="1"/>
</dbReference>
<dbReference type="Gene3D" id="3.40.30.10">
    <property type="entry name" value="Glutaredoxin"/>
    <property type="match status" value="1"/>
</dbReference>
<dbReference type="CDD" id="cd03192">
    <property type="entry name" value="GST_C_Sigma_like"/>
    <property type="match status" value="1"/>
</dbReference>
<evidence type="ECO:0000313" key="2">
    <source>
        <dbReference type="EMBL" id="MFC5438848.1"/>
    </source>
</evidence>
<dbReference type="InterPro" id="IPR004046">
    <property type="entry name" value="GST_C"/>
</dbReference>
<dbReference type="PANTHER" id="PTHR11571">
    <property type="entry name" value="GLUTATHIONE S-TRANSFERASE"/>
    <property type="match status" value="1"/>
</dbReference>
<name>A0ABW0JRW1_9GAMM</name>
<comment type="caution">
    <text evidence="2">The sequence shown here is derived from an EMBL/GenBank/DDBJ whole genome shotgun (WGS) entry which is preliminary data.</text>
</comment>
<feature type="domain" description="GST C-terminal" evidence="1">
    <location>
        <begin position="91"/>
        <end position="232"/>
    </location>
</feature>
<dbReference type="Pfam" id="PF14497">
    <property type="entry name" value="GST_C_3"/>
    <property type="match status" value="1"/>
</dbReference>
<keyword evidence="3" id="KW-1185">Reference proteome</keyword>
<dbReference type="InterPro" id="IPR010987">
    <property type="entry name" value="Glutathione-S-Trfase_C-like"/>
</dbReference>
<protein>
    <submittedName>
        <fullName evidence="2">Glutathione S-transferase</fullName>
    </submittedName>
</protein>
<dbReference type="EMBL" id="JBHSMM010000001">
    <property type="protein sequence ID" value="MFC5438848.1"/>
    <property type="molecule type" value="Genomic_DNA"/>
</dbReference>
<dbReference type="Gene3D" id="1.20.1050.10">
    <property type="match status" value="1"/>
</dbReference>
<evidence type="ECO:0000313" key="3">
    <source>
        <dbReference type="Proteomes" id="UP001596018"/>
    </source>
</evidence>
<reference evidence="3" key="1">
    <citation type="journal article" date="2019" name="Int. J. Syst. Evol. Microbiol.">
        <title>The Global Catalogue of Microorganisms (GCM) 10K type strain sequencing project: providing services to taxonomists for standard genome sequencing and annotation.</title>
        <authorList>
            <consortium name="The Broad Institute Genomics Platform"/>
            <consortium name="The Broad Institute Genome Sequencing Center for Infectious Disease"/>
            <person name="Wu L."/>
            <person name="Ma J."/>
        </authorList>
    </citation>
    <scope>NUCLEOTIDE SEQUENCE [LARGE SCALE GENOMIC DNA]</scope>
    <source>
        <strain evidence="3">KACC 12822</strain>
    </source>
</reference>
<sequence>MRYALYYWSGIQGRGEFIRLALEDAGADYDDVARDQGDDAMTPFLEGKHEGALPFAPPFLKAGRLVIAQVAEILQYLGPPLKLVPDGDSRRLYAHQLQLTITDVVAEIHDSHHPIASSLYYEDQRSEARRRAKDLRENRLPKFLGYFEQVLERNGGRHALRQHSYVDLSLFQLMSGLDYAFPRAMQRLKRELPLLCALSQRVTERPRIAAYLASPRRLAFNKDGIFRHYPELDDPR</sequence>
<accession>A0ABW0JRW1</accession>
<dbReference type="SUPFAM" id="SSF52833">
    <property type="entry name" value="Thioredoxin-like"/>
    <property type="match status" value="1"/>
</dbReference>
<proteinExistence type="predicted"/>
<dbReference type="SUPFAM" id="SSF47616">
    <property type="entry name" value="GST C-terminal domain-like"/>
    <property type="match status" value="1"/>
</dbReference>
<dbReference type="Proteomes" id="UP001596018">
    <property type="component" value="Unassembled WGS sequence"/>
</dbReference>
<dbReference type="InterPro" id="IPR036282">
    <property type="entry name" value="Glutathione-S-Trfase_C_sf"/>
</dbReference>
<dbReference type="RefSeq" id="WP_377338104.1">
    <property type="nucleotide sequence ID" value="NZ_JALBWS010000015.1"/>
</dbReference>
<dbReference type="CDD" id="cd03039">
    <property type="entry name" value="GST_N_Sigma_like"/>
    <property type="match status" value="1"/>
</dbReference>
<gene>
    <name evidence="2" type="ORF">ACFPK0_02330</name>
</gene>
<dbReference type="InterPro" id="IPR050213">
    <property type="entry name" value="GST_superfamily"/>
</dbReference>
<dbReference type="InterPro" id="IPR036249">
    <property type="entry name" value="Thioredoxin-like_sf"/>
</dbReference>
<evidence type="ECO:0000259" key="1">
    <source>
        <dbReference type="PROSITE" id="PS50405"/>
    </source>
</evidence>
<dbReference type="PANTHER" id="PTHR11571:SF263">
    <property type="entry name" value="GLUTATHIONE S-TRANSFERASE"/>
    <property type="match status" value="1"/>
</dbReference>
<organism evidence="2 3">
    <name type="scientific">Rhodanobacter ginsenosidimutans</name>
    <dbReference type="NCBI Taxonomy" id="490571"/>
    <lineage>
        <taxon>Bacteria</taxon>
        <taxon>Pseudomonadati</taxon>
        <taxon>Pseudomonadota</taxon>
        <taxon>Gammaproteobacteria</taxon>
        <taxon>Lysobacterales</taxon>
        <taxon>Rhodanobacteraceae</taxon>
        <taxon>Rhodanobacter</taxon>
    </lineage>
</organism>